<evidence type="ECO:0000313" key="1">
    <source>
        <dbReference type="EMBL" id="PAE88427.1"/>
    </source>
</evidence>
<reference evidence="1 2" key="1">
    <citation type="submission" date="2017-07" db="EMBL/GenBank/DDBJ databases">
        <title>Isolation and whole genome analysis of endospore-forming bacteria from heroin.</title>
        <authorList>
            <person name="Kalinowski J."/>
            <person name="Ahrens B."/>
            <person name="Al-Dilaimi A."/>
            <person name="Winkler A."/>
            <person name="Wibberg D."/>
            <person name="Schleenbecker U."/>
            <person name="Ruckert C."/>
            <person name="Wolfel R."/>
            <person name="Grass G."/>
        </authorList>
    </citation>
    <scope>NUCLEOTIDE SEQUENCE [LARGE SCALE GENOMIC DNA]</scope>
    <source>
        <strain evidence="1 2">7539</strain>
    </source>
</reference>
<gene>
    <name evidence="1" type="ORF">CHH72_12355</name>
</gene>
<dbReference type="AlphaFoldDB" id="A0A268NY38"/>
<evidence type="ECO:0000313" key="2">
    <source>
        <dbReference type="Proteomes" id="UP000216207"/>
    </source>
</evidence>
<protein>
    <recommendedName>
        <fullName evidence="3">Glycosyltransferase 2-like domain-containing protein</fullName>
    </recommendedName>
</protein>
<comment type="caution">
    <text evidence="1">The sequence shown here is derived from an EMBL/GenBank/DDBJ whole genome shotgun (WGS) entry which is preliminary data.</text>
</comment>
<dbReference type="Proteomes" id="UP000216207">
    <property type="component" value="Unassembled WGS sequence"/>
</dbReference>
<accession>A0A268NY38</accession>
<name>A0A268NY38_SHOCL</name>
<dbReference type="Gene3D" id="3.90.550.10">
    <property type="entry name" value="Spore Coat Polysaccharide Biosynthesis Protein SpsA, Chain A"/>
    <property type="match status" value="1"/>
</dbReference>
<evidence type="ECO:0008006" key="3">
    <source>
        <dbReference type="Google" id="ProtNLM"/>
    </source>
</evidence>
<dbReference type="InterPro" id="IPR029044">
    <property type="entry name" value="Nucleotide-diphossugar_trans"/>
</dbReference>
<dbReference type="RefSeq" id="WP_063608214.1">
    <property type="nucleotide sequence ID" value="NZ_BOQS01000002.1"/>
</dbReference>
<organism evidence="1 2">
    <name type="scientific">Shouchella clausii</name>
    <name type="common">Alkalihalobacillus clausii</name>
    <dbReference type="NCBI Taxonomy" id="79880"/>
    <lineage>
        <taxon>Bacteria</taxon>
        <taxon>Bacillati</taxon>
        <taxon>Bacillota</taxon>
        <taxon>Bacilli</taxon>
        <taxon>Bacillales</taxon>
        <taxon>Bacillaceae</taxon>
        <taxon>Shouchella</taxon>
    </lineage>
</organism>
<dbReference type="SUPFAM" id="SSF53448">
    <property type="entry name" value="Nucleotide-diphospho-sugar transferases"/>
    <property type="match status" value="1"/>
</dbReference>
<sequence length="231" mass="26009">MIAIGMAALPSRFSHLPKIIPTLLEQCDIMYIHINGANDCPAFLKKESKIKLSFSNKNLGGQMAFRGYPQTQGYYFCVDDDLIYPVNYVERMVALMKAHNNNIIACVHGSSFDYRAPIKQVFKNKTNPHLSYKGLDVDSQVLIPGVGTSCMHSSSFVVKPSDFPYQNMRDAFIACKAAKEGVPIIAIKRPDNWIQKMGGPTAITKDKDYDNRIDQLFEKHIAYFKKQGDSM</sequence>
<proteinExistence type="predicted"/>
<dbReference type="EMBL" id="NPCC01000015">
    <property type="protein sequence ID" value="PAE88427.1"/>
    <property type="molecule type" value="Genomic_DNA"/>
</dbReference>